<dbReference type="GO" id="GO:0006508">
    <property type="term" value="P:proteolysis"/>
    <property type="evidence" value="ECO:0007669"/>
    <property type="project" value="UniProtKB-KW"/>
</dbReference>
<keyword evidence="3" id="KW-0645">Protease</keyword>
<keyword evidence="3" id="KW-0378">Hydrolase</keyword>
<reference evidence="3 4" key="1">
    <citation type="submission" date="2021-01" db="EMBL/GenBank/DDBJ databases">
        <title>Sequencing the genomes of 1000 actinobacteria strains.</title>
        <authorList>
            <person name="Klenk H.-P."/>
        </authorList>
    </citation>
    <scope>NUCLEOTIDE SEQUENCE [LARGE SCALE GENOMIC DNA]</scope>
    <source>
        <strain evidence="3 4">DSM 18662</strain>
    </source>
</reference>
<feature type="transmembrane region" description="Helical" evidence="2">
    <location>
        <begin position="6"/>
        <end position="26"/>
    </location>
</feature>
<organism evidence="3 4">
    <name type="scientific">Microlunatus panaciterrae</name>
    <dbReference type="NCBI Taxonomy" id="400768"/>
    <lineage>
        <taxon>Bacteria</taxon>
        <taxon>Bacillati</taxon>
        <taxon>Actinomycetota</taxon>
        <taxon>Actinomycetes</taxon>
        <taxon>Propionibacteriales</taxon>
        <taxon>Propionibacteriaceae</taxon>
        <taxon>Microlunatus</taxon>
    </lineage>
</organism>
<dbReference type="EMBL" id="JAFBCF010000001">
    <property type="protein sequence ID" value="MBM7798728.1"/>
    <property type="molecule type" value="Genomic_DNA"/>
</dbReference>
<sequence length="142" mass="15372">MTPWVWRVAGTLYIGGVAALAASAFSDRNATFTGSEGAALLLTLPTLVPALPIMYVIGAGIWSITDADSGGPMWPVTVVYTLMFTGIATANLWLLRQLIRRRRLHRSQRADRPESRLHLTGPLTPVNSALTCREGNPGDVRT</sequence>
<gene>
    <name evidence="3" type="ORF">JOE57_001649</name>
</gene>
<keyword evidence="2" id="KW-1133">Transmembrane helix</keyword>
<evidence type="ECO:0000256" key="2">
    <source>
        <dbReference type="SAM" id="Phobius"/>
    </source>
</evidence>
<dbReference type="RefSeq" id="WP_204917238.1">
    <property type="nucleotide sequence ID" value="NZ_BAAAQP010000002.1"/>
</dbReference>
<evidence type="ECO:0000256" key="1">
    <source>
        <dbReference type="SAM" id="MobiDB-lite"/>
    </source>
</evidence>
<proteinExistence type="predicted"/>
<dbReference type="GO" id="GO:0008233">
    <property type="term" value="F:peptidase activity"/>
    <property type="evidence" value="ECO:0007669"/>
    <property type="project" value="UniProtKB-KW"/>
</dbReference>
<evidence type="ECO:0000313" key="3">
    <source>
        <dbReference type="EMBL" id="MBM7798728.1"/>
    </source>
</evidence>
<keyword evidence="2" id="KW-0472">Membrane</keyword>
<feature type="transmembrane region" description="Helical" evidence="2">
    <location>
        <begin position="74"/>
        <end position="95"/>
    </location>
</feature>
<evidence type="ECO:0000313" key="4">
    <source>
        <dbReference type="Proteomes" id="UP000704762"/>
    </source>
</evidence>
<feature type="transmembrane region" description="Helical" evidence="2">
    <location>
        <begin position="38"/>
        <end position="62"/>
    </location>
</feature>
<accession>A0ABS2RJ42</accession>
<comment type="caution">
    <text evidence="3">The sequence shown here is derived from an EMBL/GenBank/DDBJ whole genome shotgun (WGS) entry which is preliminary data.</text>
</comment>
<dbReference type="Proteomes" id="UP000704762">
    <property type="component" value="Unassembled WGS sequence"/>
</dbReference>
<protein>
    <submittedName>
        <fullName evidence="3">Membrane protein implicated in regulation of membrane protease activity</fullName>
    </submittedName>
</protein>
<name>A0ABS2RJ42_9ACTN</name>
<keyword evidence="2" id="KW-0812">Transmembrane</keyword>
<keyword evidence="4" id="KW-1185">Reference proteome</keyword>
<feature type="region of interest" description="Disordered" evidence="1">
    <location>
        <begin position="110"/>
        <end position="142"/>
    </location>
</feature>